<dbReference type="AlphaFoldDB" id="A0A6A5HZ02"/>
<feature type="region of interest" description="Disordered" evidence="1">
    <location>
        <begin position="328"/>
        <end position="353"/>
    </location>
</feature>
<dbReference type="Proteomes" id="UP000483820">
    <property type="component" value="Chromosome I"/>
</dbReference>
<protein>
    <submittedName>
        <fullName evidence="2">Uncharacterized protein</fullName>
    </submittedName>
</protein>
<comment type="caution">
    <text evidence="2">The sequence shown here is derived from an EMBL/GenBank/DDBJ whole genome shotgun (WGS) entry which is preliminary data.</text>
</comment>
<dbReference type="RefSeq" id="XP_003107469.2">
    <property type="nucleotide sequence ID" value="XM_003107421.2"/>
</dbReference>
<accession>A0A6A5HZ02</accession>
<gene>
    <name evidence="2" type="ORF">GCK72_003509</name>
</gene>
<dbReference type="GeneID" id="9805757"/>
<feature type="compositionally biased region" description="Pro residues" evidence="1">
    <location>
        <begin position="16"/>
        <end position="26"/>
    </location>
</feature>
<dbReference type="KEGG" id="crq:GCK72_003509"/>
<name>A0A6A5HZ02_CAERE</name>
<dbReference type="EMBL" id="WUAV01000001">
    <property type="protein sequence ID" value="KAF1771682.1"/>
    <property type="molecule type" value="Genomic_DNA"/>
</dbReference>
<evidence type="ECO:0000256" key="1">
    <source>
        <dbReference type="SAM" id="MobiDB-lite"/>
    </source>
</evidence>
<reference evidence="2 3" key="1">
    <citation type="submission" date="2019-12" db="EMBL/GenBank/DDBJ databases">
        <title>Chromosome-level assembly of the Caenorhabditis remanei genome.</title>
        <authorList>
            <person name="Teterina A.A."/>
            <person name="Willis J.H."/>
            <person name="Phillips P.C."/>
        </authorList>
    </citation>
    <scope>NUCLEOTIDE SEQUENCE [LARGE SCALE GENOMIC DNA]</scope>
    <source>
        <strain evidence="2 3">PX506</strain>
        <tissue evidence="2">Whole organism</tissue>
    </source>
</reference>
<evidence type="ECO:0000313" key="2">
    <source>
        <dbReference type="EMBL" id="KAF1771682.1"/>
    </source>
</evidence>
<feature type="compositionally biased region" description="Basic and acidic residues" evidence="1">
    <location>
        <begin position="106"/>
        <end position="120"/>
    </location>
</feature>
<proteinExistence type="predicted"/>
<feature type="compositionally biased region" description="Polar residues" evidence="1">
    <location>
        <begin position="328"/>
        <end position="343"/>
    </location>
</feature>
<feature type="region of interest" description="Disordered" evidence="1">
    <location>
        <begin position="1"/>
        <end position="120"/>
    </location>
</feature>
<organism evidence="2 3">
    <name type="scientific">Caenorhabditis remanei</name>
    <name type="common">Caenorhabditis vulgaris</name>
    <dbReference type="NCBI Taxonomy" id="31234"/>
    <lineage>
        <taxon>Eukaryota</taxon>
        <taxon>Metazoa</taxon>
        <taxon>Ecdysozoa</taxon>
        <taxon>Nematoda</taxon>
        <taxon>Chromadorea</taxon>
        <taxon>Rhabditida</taxon>
        <taxon>Rhabditina</taxon>
        <taxon>Rhabditomorpha</taxon>
        <taxon>Rhabditoidea</taxon>
        <taxon>Rhabditidae</taxon>
        <taxon>Peloderinae</taxon>
        <taxon>Caenorhabditis</taxon>
    </lineage>
</organism>
<dbReference type="CTD" id="9805757"/>
<evidence type="ECO:0000313" key="3">
    <source>
        <dbReference type="Proteomes" id="UP000483820"/>
    </source>
</evidence>
<sequence length="353" mass="38563">MNSPEDDGLNEFGLPRKPPMTPPGPAPISDDEEENDGRERIGPKTPPEPAPQSSQESDGEISSDDGELHQSVPQTPAKQTPVVVAKPPPRPQYHHKPRPPPQQSKQRPEVAAKPRHDMSRELSFPHLAMKKSLEMLELNERNGLSITDDQLVDLVIDAIQIDKSLDKLIDKRSEMMREMTEIRDSEFQKIKRIHGRMPRHMQDVIQFDGQNVLISNEPPMMAPHRGGYGPPMPPPPQWAVPPPPPFTAGPPPPFVAPPTFSAPPPMAAAAPPPMFSMPPPPLAFQAPPPVIAQEYFTPPPSKKPAAINLSNMLTNALKAQICQVQTSASTTTPTKQSVPSLMSINIPGPSGSH</sequence>